<dbReference type="EMBL" id="JAENIG010000016">
    <property type="protein sequence ID" value="MBK1856536.1"/>
    <property type="molecule type" value="Genomic_DNA"/>
</dbReference>
<gene>
    <name evidence="2" type="ORF">JIN83_16310</name>
</gene>
<organism evidence="2 3">
    <name type="scientific">Oceaniferula flava</name>
    <dbReference type="NCBI Taxonomy" id="2800421"/>
    <lineage>
        <taxon>Bacteria</taxon>
        <taxon>Pseudomonadati</taxon>
        <taxon>Verrucomicrobiota</taxon>
        <taxon>Verrucomicrobiia</taxon>
        <taxon>Verrucomicrobiales</taxon>
        <taxon>Verrucomicrobiaceae</taxon>
        <taxon>Oceaniferula</taxon>
    </lineage>
</organism>
<feature type="region of interest" description="Disordered" evidence="1">
    <location>
        <begin position="107"/>
        <end position="138"/>
    </location>
</feature>
<comment type="caution">
    <text evidence="2">The sequence shown here is derived from an EMBL/GenBank/DDBJ whole genome shotgun (WGS) entry which is preliminary data.</text>
</comment>
<evidence type="ECO:0000313" key="2">
    <source>
        <dbReference type="EMBL" id="MBK1856536.1"/>
    </source>
</evidence>
<evidence type="ECO:0000256" key="1">
    <source>
        <dbReference type="SAM" id="MobiDB-lite"/>
    </source>
</evidence>
<feature type="compositionally biased region" description="Basic and acidic residues" evidence="1">
    <location>
        <begin position="107"/>
        <end position="116"/>
    </location>
</feature>
<proteinExistence type="predicted"/>
<reference evidence="2" key="1">
    <citation type="submission" date="2021-01" db="EMBL/GenBank/DDBJ databases">
        <title>Modified the classification status of verrucomicrobia.</title>
        <authorList>
            <person name="Feng X."/>
        </authorList>
    </citation>
    <scope>NUCLEOTIDE SEQUENCE</scope>
    <source>
        <strain evidence="2">5K15</strain>
    </source>
</reference>
<sequence length="138" mass="14679">MLKYSTKTAPLKRAAIINAWQEFAAEESFAGMTLAEFEAATLPSVTVREEIGQGLVKIAGLRRQRDAHDSAMREQLSLVVNAVRGHPQYGEDCPLYKAIGYVPKSERASGLHRGDGGKPAGEPGDAAAGEAETNPDAA</sequence>
<name>A0AAE2SHM5_9BACT</name>
<feature type="compositionally biased region" description="Low complexity" evidence="1">
    <location>
        <begin position="120"/>
        <end position="132"/>
    </location>
</feature>
<protein>
    <submittedName>
        <fullName evidence="2">Uncharacterized protein</fullName>
    </submittedName>
</protein>
<accession>A0AAE2SHM5</accession>
<dbReference type="Proteomes" id="UP000634206">
    <property type="component" value="Unassembled WGS sequence"/>
</dbReference>
<dbReference type="RefSeq" id="WP_309491156.1">
    <property type="nucleotide sequence ID" value="NZ_JAENIG010000016.1"/>
</dbReference>
<evidence type="ECO:0000313" key="3">
    <source>
        <dbReference type="Proteomes" id="UP000634206"/>
    </source>
</evidence>
<keyword evidence="3" id="KW-1185">Reference proteome</keyword>
<dbReference type="AlphaFoldDB" id="A0AAE2SHM5"/>